<dbReference type="Gene3D" id="1.20.1080.10">
    <property type="entry name" value="Glycerol uptake facilitator protein"/>
    <property type="match status" value="1"/>
</dbReference>
<dbReference type="PRINTS" id="PR00783">
    <property type="entry name" value="MINTRINSICP"/>
</dbReference>
<dbReference type="SUPFAM" id="SSF81338">
    <property type="entry name" value="Aquaporin-like"/>
    <property type="match status" value="1"/>
</dbReference>
<dbReference type="GO" id="GO:0015250">
    <property type="term" value="F:water channel activity"/>
    <property type="evidence" value="ECO:0007669"/>
    <property type="project" value="TreeGrafter"/>
</dbReference>
<keyword evidence="12" id="KW-1185">Reference proteome</keyword>
<dbReference type="NCBIfam" id="TIGR00861">
    <property type="entry name" value="MIP"/>
    <property type="match status" value="1"/>
</dbReference>
<feature type="region of interest" description="Disordered" evidence="9">
    <location>
        <begin position="60"/>
        <end position="156"/>
    </location>
</feature>
<dbReference type="EMBL" id="KZ678377">
    <property type="protein sequence ID" value="PSS02396.1"/>
    <property type="molecule type" value="Genomic_DNA"/>
</dbReference>
<keyword evidence="5" id="KW-0677">Repeat</keyword>
<sequence length="486" mass="53075">MIPTKTEILQQAPQQAEHEKQAQEEFDLEAGRVESSLNPNKISDALRTAQQDREFRLLRRYTGQNVGGPDLGRRSSVASNQARPSLSDRFGKIDRQNSVAGSHTANLGKLDSVQEQRTPDEGEHANEEGWLADHAGADTPVHDGSEPEEWVEDPDELKPYDPELDEIHNLHTYWSVIRLKFREPLAELLAMTCQLTIGFAADLVVTTSGSSATTNANWAWGLASMIGIYIAGGISGAHLNPAVSIMLWIFRGFPLRKIPGYAFAQLLGAFLASLIAFGLYRTSIIEFAGNADMATSGTSSAFVTHPQHSYIDASTAFFTEFVGTAILAVVVLALGDDSNAPPGAGMNAFIMGLVITVLLMAFGANTGLALNPARDFGPRLALLALGYGKANTFPSAYWFWGAWCGPIAGALFGAFLYDGAIFVGGESPVNYPRKRIKRAMRKKKAKWGRRFKKVATGGLSVPMPLRRPRYASDDWHFDHREDESVM</sequence>
<evidence type="ECO:0000256" key="9">
    <source>
        <dbReference type="SAM" id="MobiDB-lite"/>
    </source>
</evidence>
<gene>
    <name evidence="11" type="ORF">BD289DRAFT_359657</name>
</gene>
<dbReference type="Proteomes" id="UP000241462">
    <property type="component" value="Unassembled WGS sequence"/>
</dbReference>
<dbReference type="InterPro" id="IPR050363">
    <property type="entry name" value="MIP/Aquaporin"/>
</dbReference>
<feature type="compositionally biased region" description="Acidic residues" evidence="9">
    <location>
        <begin position="146"/>
        <end position="155"/>
    </location>
</feature>
<organism evidence="11 12">
    <name type="scientific">Coniella lustricola</name>
    <dbReference type="NCBI Taxonomy" id="2025994"/>
    <lineage>
        <taxon>Eukaryota</taxon>
        <taxon>Fungi</taxon>
        <taxon>Dikarya</taxon>
        <taxon>Ascomycota</taxon>
        <taxon>Pezizomycotina</taxon>
        <taxon>Sordariomycetes</taxon>
        <taxon>Sordariomycetidae</taxon>
        <taxon>Diaporthales</taxon>
        <taxon>Schizoparmaceae</taxon>
        <taxon>Coniella</taxon>
    </lineage>
</organism>
<evidence type="ECO:0000256" key="7">
    <source>
        <dbReference type="ARBA" id="ARBA00023136"/>
    </source>
</evidence>
<comment type="subcellular location">
    <subcellularLocation>
        <location evidence="1">Membrane</location>
        <topology evidence="1">Multi-pass membrane protein</topology>
    </subcellularLocation>
</comment>
<dbReference type="FunFam" id="1.20.1080.10:FF:000022">
    <property type="entry name" value="MIP aquaporin"/>
    <property type="match status" value="1"/>
</dbReference>
<evidence type="ECO:0000256" key="5">
    <source>
        <dbReference type="ARBA" id="ARBA00022737"/>
    </source>
</evidence>
<feature type="transmembrane region" description="Helical" evidence="10">
    <location>
        <begin position="262"/>
        <end position="280"/>
    </location>
</feature>
<evidence type="ECO:0000256" key="10">
    <source>
        <dbReference type="SAM" id="Phobius"/>
    </source>
</evidence>
<evidence type="ECO:0000256" key="6">
    <source>
        <dbReference type="ARBA" id="ARBA00022989"/>
    </source>
</evidence>
<name>A0A2T3AL23_9PEZI</name>
<reference evidence="11 12" key="1">
    <citation type="journal article" date="2018" name="Mycol. Prog.">
        <title>Coniella lustricola, a new species from submerged detritus.</title>
        <authorList>
            <person name="Raudabaugh D.B."/>
            <person name="Iturriaga T."/>
            <person name="Carver A."/>
            <person name="Mondo S."/>
            <person name="Pangilinan J."/>
            <person name="Lipzen A."/>
            <person name="He G."/>
            <person name="Amirebrahimi M."/>
            <person name="Grigoriev I.V."/>
            <person name="Miller A.N."/>
        </authorList>
    </citation>
    <scope>NUCLEOTIDE SEQUENCE [LARGE SCALE GENOMIC DNA]</scope>
    <source>
        <strain evidence="11 12">B22-T-1</strain>
    </source>
</reference>
<feature type="transmembrane region" description="Helical" evidence="10">
    <location>
        <begin position="226"/>
        <end position="250"/>
    </location>
</feature>
<dbReference type="InterPro" id="IPR000425">
    <property type="entry name" value="MIP"/>
</dbReference>
<keyword evidence="6 10" id="KW-1133">Transmembrane helix</keyword>
<dbReference type="CDD" id="cd00333">
    <property type="entry name" value="MIP"/>
    <property type="match status" value="1"/>
</dbReference>
<feature type="compositionally biased region" description="Basic and acidic residues" evidence="9">
    <location>
        <begin position="112"/>
        <end position="127"/>
    </location>
</feature>
<keyword evidence="3 8" id="KW-0813">Transport</keyword>
<dbReference type="InParanoid" id="A0A2T3AL23"/>
<protein>
    <submittedName>
        <fullName evidence="11">Aquaporin-like protein</fullName>
    </submittedName>
</protein>
<dbReference type="AlphaFoldDB" id="A0A2T3AL23"/>
<evidence type="ECO:0000256" key="4">
    <source>
        <dbReference type="ARBA" id="ARBA00022692"/>
    </source>
</evidence>
<evidence type="ECO:0000313" key="11">
    <source>
        <dbReference type="EMBL" id="PSS02396.1"/>
    </source>
</evidence>
<dbReference type="InterPro" id="IPR023271">
    <property type="entry name" value="Aquaporin-like"/>
</dbReference>
<feature type="transmembrane region" description="Helical" evidence="10">
    <location>
        <begin position="397"/>
        <end position="417"/>
    </location>
</feature>
<dbReference type="OrthoDB" id="3222at2759"/>
<feature type="transmembrane region" description="Helical" evidence="10">
    <location>
        <begin position="347"/>
        <end position="370"/>
    </location>
</feature>
<evidence type="ECO:0000256" key="3">
    <source>
        <dbReference type="ARBA" id="ARBA00022448"/>
    </source>
</evidence>
<keyword evidence="7 10" id="KW-0472">Membrane</keyword>
<evidence type="ECO:0000256" key="8">
    <source>
        <dbReference type="RuleBase" id="RU000477"/>
    </source>
</evidence>
<evidence type="ECO:0000256" key="2">
    <source>
        <dbReference type="ARBA" id="ARBA00006175"/>
    </source>
</evidence>
<comment type="similarity">
    <text evidence="2 8">Belongs to the MIP/aquaporin (TC 1.A.8) family.</text>
</comment>
<dbReference type="Pfam" id="PF00230">
    <property type="entry name" value="MIP"/>
    <property type="match status" value="1"/>
</dbReference>
<accession>A0A2T3AL23</accession>
<evidence type="ECO:0000256" key="1">
    <source>
        <dbReference type="ARBA" id="ARBA00004141"/>
    </source>
</evidence>
<dbReference type="PANTHER" id="PTHR43829:SF24">
    <property type="entry name" value="MIP AQUAPORIN (EUROFUNG)"/>
    <property type="match status" value="1"/>
</dbReference>
<feature type="compositionally biased region" description="Polar residues" evidence="9">
    <location>
        <begin position="96"/>
        <end position="105"/>
    </location>
</feature>
<keyword evidence="4 8" id="KW-0812">Transmembrane</keyword>
<dbReference type="STRING" id="2025994.A0A2T3AL23"/>
<dbReference type="GO" id="GO:0015254">
    <property type="term" value="F:glycerol channel activity"/>
    <property type="evidence" value="ECO:0007669"/>
    <property type="project" value="TreeGrafter"/>
</dbReference>
<feature type="transmembrane region" description="Helical" evidence="10">
    <location>
        <begin position="316"/>
        <end position="335"/>
    </location>
</feature>
<evidence type="ECO:0000313" key="12">
    <source>
        <dbReference type="Proteomes" id="UP000241462"/>
    </source>
</evidence>
<proteinExistence type="inferred from homology"/>
<dbReference type="GO" id="GO:0005886">
    <property type="term" value="C:plasma membrane"/>
    <property type="evidence" value="ECO:0007669"/>
    <property type="project" value="TreeGrafter"/>
</dbReference>
<dbReference type="PANTHER" id="PTHR43829">
    <property type="entry name" value="AQUAPORIN OR AQUAGLYCEROPORIN RELATED"/>
    <property type="match status" value="1"/>
</dbReference>
<feature type="region of interest" description="Disordered" evidence="9">
    <location>
        <begin position="1"/>
        <end position="23"/>
    </location>
</feature>